<comment type="subcellular location">
    <subcellularLocation>
        <location evidence="1">Membrane</location>
        <topology evidence="1">Multi-pass membrane protein</topology>
    </subcellularLocation>
</comment>
<accession>A0A0V0R019</accession>
<feature type="transmembrane region" description="Helical" evidence="6">
    <location>
        <begin position="118"/>
        <end position="143"/>
    </location>
</feature>
<evidence type="ECO:0000256" key="6">
    <source>
        <dbReference type="SAM" id="Phobius"/>
    </source>
</evidence>
<dbReference type="Pfam" id="PF03105">
    <property type="entry name" value="SPX"/>
    <property type="match status" value="1"/>
</dbReference>
<evidence type="ECO:0000313" key="9">
    <source>
        <dbReference type="Proteomes" id="UP000054937"/>
    </source>
</evidence>
<evidence type="ECO:0000313" key="8">
    <source>
        <dbReference type="EMBL" id="KRX07878.1"/>
    </source>
</evidence>
<dbReference type="OMA" id="VEYEHIV"/>
<dbReference type="Pfam" id="PF03124">
    <property type="entry name" value="EXS"/>
    <property type="match status" value="1"/>
</dbReference>
<dbReference type="GO" id="GO:0006817">
    <property type="term" value="P:phosphate ion transport"/>
    <property type="evidence" value="ECO:0007669"/>
    <property type="project" value="TreeGrafter"/>
</dbReference>
<dbReference type="OrthoDB" id="9970435at2759"/>
<dbReference type="GO" id="GO:0005794">
    <property type="term" value="C:Golgi apparatus"/>
    <property type="evidence" value="ECO:0007669"/>
    <property type="project" value="TreeGrafter"/>
</dbReference>
<feature type="transmembrane region" description="Helical" evidence="6">
    <location>
        <begin position="163"/>
        <end position="187"/>
    </location>
</feature>
<dbReference type="InterPro" id="IPR004331">
    <property type="entry name" value="SPX_dom"/>
</dbReference>
<dbReference type="InterPro" id="IPR004342">
    <property type="entry name" value="EXS_C"/>
</dbReference>
<feature type="transmembrane region" description="Helical" evidence="6">
    <location>
        <begin position="207"/>
        <end position="229"/>
    </location>
</feature>
<keyword evidence="5 6" id="KW-0472">Membrane</keyword>
<dbReference type="GO" id="GO:0016036">
    <property type="term" value="P:cellular response to phosphate starvation"/>
    <property type="evidence" value="ECO:0007669"/>
    <property type="project" value="TreeGrafter"/>
</dbReference>
<evidence type="ECO:0000256" key="5">
    <source>
        <dbReference type="ARBA" id="ARBA00023136"/>
    </source>
</evidence>
<dbReference type="PANTHER" id="PTHR10783:SF103">
    <property type="entry name" value="SOLUTE CARRIER FAMILY 53 MEMBER 1"/>
    <property type="match status" value="1"/>
</dbReference>
<feature type="domain" description="EXS" evidence="7">
    <location>
        <begin position="329"/>
        <end position="532"/>
    </location>
</feature>
<keyword evidence="9" id="KW-1185">Reference proteome</keyword>
<protein>
    <recommendedName>
        <fullName evidence="7">EXS domain-containing protein</fullName>
    </recommendedName>
</protein>
<organism evidence="8 9">
    <name type="scientific">Pseudocohnilembus persalinus</name>
    <name type="common">Ciliate</name>
    <dbReference type="NCBI Taxonomy" id="266149"/>
    <lineage>
        <taxon>Eukaryota</taxon>
        <taxon>Sar</taxon>
        <taxon>Alveolata</taxon>
        <taxon>Ciliophora</taxon>
        <taxon>Intramacronucleata</taxon>
        <taxon>Oligohymenophorea</taxon>
        <taxon>Scuticociliatia</taxon>
        <taxon>Philasterida</taxon>
        <taxon>Pseudocohnilembidae</taxon>
        <taxon>Pseudocohnilembus</taxon>
    </lineage>
</organism>
<feature type="transmembrane region" description="Helical" evidence="6">
    <location>
        <begin position="444"/>
        <end position="463"/>
    </location>
</feature>
<dbReference type="EMBL" id="LDAU01000078">
    <property type="protein sequence ID" value="KRX07878.1"/>
    <property type="molecule type" value="Genomic_DNA"/>
</dbReference>
<dbReference type="PROSITE" id="PS51380">
    <property type="entry name" value="EXS"/>
    <property type="match status" value="1"/>
</dbReference>
<name>A0A0V0R019_PSEPJ</name>
<sequence>MKFGEQIQKRQIPEWKDAYLNYEILKLYLKPFKHLKRMKFDKALTNTQHTDNQVLFSRTEQLVQNSFIVRNQHQITKLKKEVEDTFLQMFYSGPMNKEGQRQLRMVLEEKEISQGSTFFFGFFTGFSIFFFFWIIILFAVGTLDPNKETIDGEPNTFKYIFPMFRGCALLILAMWLIGVNVYAWSTYHVNYKLIFKFSSHYSNLSQILKRAAGFTIIFLFFFIWYILLLTNDPDMSQALDWINEDVCPLLVWIMILVYILNPVKNIMNHEGRRYLWTLLFHCLAQPFEKMEFRIAWMTDQLISLVGAIKDFEYTLCYWIQQIFGKDTATCTDSKRPTGFLASLIPLYYRAVQCSRQIYEDYTGLPSIYKHPQFINLGKYLSSILTSILSYYTKYNESLEVEVLWIISAAISTVYSYIWDLKKDWGLLEPGQKGLRSIKQYKDKLYYFAIFSNLLLRLVWVLSISPDILSQLEQTGITNEIFTFFVYALEALRRCQWNLFRVENEHVRNFQNFKAVRDLQLPLNQKIEVDDEESQEEENEHLVTQAQNGEKFCFKQEKLFQQHKKEIKKDKNKIETINMLSEVEIDSSKKDK</sequence>
<keyword evidence="3 6" id="KW-0812">Transmembrane</keyword>
<dbReference type="GO" id="GO:0005886">
    <property type="term" value="C:plasma membrane"/>
    <property type="evidence" value="ECO:0007669"/>
    <property type="project" value="TreeGrafter"/>
</dbReference>
<comment type="caution">
    <text evidence="8">The sequence shown here is derived from an EMBL/GenBank/DDBJ whole genome shotgun (WGS) entry which is preliminary data.</text>
</comment>
<evidence type="ECO:0000259" key="7">
    <source>
        <dbReference type="PROSITE" id="PS51380"/>
    </source>
</evidence>
<dbReference type="PANTHER" id="PTHR10783">
    <property type="entry name" value="XENOTROPIC AND POLYTROPIC RETROVIRUS RECEPTOR 1-RELATED"/>
    <property type="match status" value="1"/>
</dbReference>
<dbReference type="GO" id="GO:0000822">
    <property type="term" value="F:inositol hexakisphosphate binding"/>
    <property type="evidence" value="ECO:0007669"/>
    <property type="project" value="TreeGrafter"/>
</dbReference>
<dbReference type="Proteomes" id="UP000054937">
    <property type="component" value="Unassembled WGS sequence"/>
</dbReference>
<gene>
    <name evidence="8" type="ORF">PPERSA_10266</name>
</gene>
<reference evidence="8 9" key="1">
    <citation type="journal article" date="2015" name="Sci. Rep.">
        <title>Genome of the facultative scuticociliatosis pathogen Pseudocohnilembus persalinus provides insight into its virulence through horizontal gene transfer.</title>
        <authorList>
            <person name="Xiong J."/>
            <person name="Wang G."/>
            <person name="Cheng J."/>
            <person name="Tian M."/>
            <person name="Pan X."/>
            <person name="Warren A."/>
            <person name="Jiang C."/>
            <person name="Yuan D."/>
            <person name="Miao W."/>
        </authorList>
    </citation>
    <scope>NUCLEOTIDE SEQUENCE [LARGE SCALE GENOMIC DNA]</scope>
    <source>
        <strain evidence="8">36N120E</strain>
    </source>
</reference>
<evidence type="ECO:0000256" key="4">
    <source>
        <dbReference type="ARBA" id="ARBA00022989"/>
    </source>
</evidence>
<keyword evidence="4 6" id="KW-1133">Transmembrane helix</keyword>
<evidence type="ECO:0000256" key="1">
    <source>
        <dbReference type="ARBA" id="ARBA00004141"/>
    </source>
</evidence>
<proteinExistence type="inferred from homology"/>
<dbReference type="InParanoid" id="A0A0V0R019"/>
<evidence type="ECO:0000256" key="2">
    <source>
        <dbReference type="ARBA" id="ARBA00009665"/>
    </source>
</evidence>
<feature type="transmembrane region" description="Helical" evidence="6">
    <location>
        <begin position="249"/>
        <end position="267"/>
    </location>
</feature>
<comment type="similarity">
    <text evidence="2">Belongs to the SYG1 (TC 2.A.94) family.</text>
</comment>
<dbReference type="AlphaFoldDB" id="A0A0V0R019"/>
<evidence type="ECO:0000256" key="3">
    <source>
        <dbReference type="ARBA" id="ARBA00022692"/>
    </source>
</evidence>